<sequence>MARPYIAQVIPDLGSEFTGIPGRRSWSWDPLWVIISALTEQDLGSCASLYVATFNAPPWNESWRVEDATRRLGDFLATPRAHGVGLRAPDGELLGFAIGHLERSGAEDHFLLQELCVRPARQRQGHGSALLGALADRKPDVRHWYLLTARDSDAALFYEKNGFRPAPRMAVFVRP</sequence>
<comment type="caution">
    <text evidence="2">The sequence shown here is derived from an EMBL/GenBank/DDBJ whole genome shotgun (WGS) entry which is preliminary data.</text>
</comment>
<dbReference type="PROSITE" id="PS51186">
    <property type="entry name" value="GNAT"/>
    <property type="match status" value="1"/>
</dbReference>
<dbReference type="Pfam" id="PF13508">
    <property type="entry name" value="Acetyltransf_7"/>
    <property type="match status" value="1"/>
</dbReference>
<keyword evidence="3" id="KW-1185">Reference proteome</keyword>
<proteinExistence type="predicted"/>
<dbReference type="Proteomes" id="UP001501470">
    <property type="component" value="Unassembled WGS sequence"/>
</dbReference>
<dbReference type="Gene3D" id="3.40.630.30">
    <property type="match status" value="1"/>
</dbReference>
<feature type="domain" description="N-acetyltransferase" evidence="1">
    <location>
        <begin position="33"/>
        <end position="175"/>
    </location>
</feature>
<evidence type="ECO:0000313" key="3">
    <source>
        <dbReference type="Proteomes" id="UP001501470"/>
    </source>
</evidence>
<dbReference type="InterPro" id="IPR000182">
    <property type="entry name" value="GNAT_dom"/>
</dbReference>
<dbReference type="EMBL" id="BAAAQD010000023">
    <property type="protein sequence ID" value="GAA1552468.1"/>
    <property type="molecule type" value="Genomic_DNA"/>
</dbReference>
<gene>
    <name evidence="2" type="ORF">GCM10009827_086480</name>
</gene>
<dbReference type="CDD" id="cd04301">
    <property type="entry name" value="NAT_SF"/>
    <property type="match status" value="1"/>
</dbReference>
<protein>
    <recommendedName>
        <fullName evidence="1">N-acetyltransferase domain-containing protein</fullName>
    </recommendedName>
</protein>
<organism evidence="2 3">
    <name type="scientific">Dactylosporangium maewongense</name>
    <dbReference type="NCBI Taxonomy" id="634393"/>
    <lineage>
        <taxon>Bacteria</taxon>
        <taxon>Bacillati</taxon>
        <taxon>Actinomycetota</taxon>
        <taxon>Actinomycetes</taxon>
        <taxon>Micromonosporales</taxon>
        <taxon>Micromonosporaceae</taxon>
        <taxon>Dactylosporangium</taxon>
    </lineage>
</organism>
<evidence type="ECO:0000313" key="2">
    <source>
        <dbReference type="EMBL" id="GAA1552468.1"/>
    </source>
</evidence>
<evidence type="ECO:0000259" key="1">
    <source>
        <dbReference type="PROSITE" id="PS51186"/>
    </source>
</evidence>
<accession>A0ABN2C4B6</accession>
<dbReference type="InterPro" id="IPR016181">
    <property type="entry name" value="Acyl_CoA_acyltransferase"/>
</dbReference>
<reference evidence="2 3" key="1">
    <citation type="journal article" date="2019" name="Int. J. Syst. Evol. Microbiol.">
        <title>The Global Catalogue of Microorganisms (GCM) 10K type strain sequencing project: providing services to taxonomists for standard genome sequencing and annotation.</title>
        <authorList>
            <consortium name="The Broad Institute Genomics Platform"/>
            <consortium name="The Broad Institute Genome Sequencing Center for Infectious Disease"/>
            <person name="Wu L."/>
            <person name="Ma J."/>
        </authorList>
    </citation>
    <scope>NUCLEOTIDE SEQUENCE [LARGE SCALE GENOMIC DNA]</scope>
    <source>
        <strain evidence="2 3">JCM 15933</strain>
    </source>
</reference>
<dbReference type="SUPFAM" id="SSF55729">
    <property type="entry name" value="Acyl-CoA N-acyltransferases (Nat)"/>
    <property type="match status" value="1"/>
</dbReference>
<name>A0ABN2C4B6_9ACTN</name>